<keyword evidence="6" id="KW-1185">Reference proteome</keyword>
<dbReference type="Proteomes" id="UP000887567">
    <property type="component" value="Unplaced"/>
</dbReference>
<dbReference type="Gene3D" id="3.40.50.720">
    <property type="entry name" value="NAD(P)-binding Rossmann-like Domain"/>
    <property type="match status" value="1"/>
</dbReference>
<feature type="transmembrane region" description="Helical" evidence="4">
    <location>
        <begin position="6"/>
        <end position="25"/>
    </location>
</feature>
<dbReference type="GO" id="GO:0008202">
    <property type="term" value="P:steroid metabolic process"/>
    <property type="evidence" value="ECO:0007669"/>
    <property type="project" value="TreeGrafter"/>
</dbReference>
<name>A0A913XBB8_EXADI</name>
<dbReference type="PANTHER" id="PTHR43313:SF1">
    <property type="entry name" value="3BETA-HYDROXYSTEROID DEHYDROGENASE DHS-16"/>
    <property type="match status" value="1"/>
</dbReference>
<evidence type="ECO:0000256" key="4">
    <source>
        <dbReference type="SAM" id="Phobius"/>
    </source>
</evidence>
<evidence type="ECO:0000313" key="5">
    <source>
        <dbReference type="EnsemblMetazoa" id="XP_020901939.1"/>
    </source>
</evidence>
<evidence type="ECO:0000256" key="3">
    <source>
        <dbReference type="RuleBase" id="RU000363"/>
    </source>
</evidence>
<dbReference type="OrthoDB" id="5296at2759"/>
<dbReference type="KEGG" id="epa:110240464"/>
<dbReference type="AlphaFoldDB" id="A0A913XBB8"/>
<keyword evidence="2" id="KW-0560">Oxidoreductase</keyword>
<keyword evidence="4" id="KW-1133">Transmembrane helix</keyword>
<accession>A0A913XBB8</accession>
<dbReference type="FunFam" id="3.40.50.720:FF:000074">
    <property type="entry name" value="Retinol dehydrogenase type 1"/>
    <property type="match status" value="1"/>
</dbReference>
<dbReference type="PANTHER" id="PTHR43313">
    <property type="entry name" value="SHORT-CHAIN DEHYDROGENASE/REDUCTASE FAMILY 9C"/>
    <property type="match status" value="1"/>
</dbReference>
<evidence type="ECO:0000256" key="1">
    <source>
        <dbReference type="ARBA" id="ARBA00006484"/>
    </source>
</evidence>
<proteinExistence type="inferred from homology"/>
<dbReference type="Pfam" id="PF00106">
    <property type="entry name" value="adh_short"/>
    <property type="match status" value="1"/>
</dbReference>
<dbReference type="GO" id="GO:0016491">
    <property type="term" value="F:oxidoreductase activity"/>
    <property type="evidence" value="ECO:0007669"/>
    <property type="project" value="UniProtKB-KW"/>
</dbReference>
<keyword evidence="4" id="KW-0812">Transmembrane</keyword>
<dbReference type="SUPFAM" id="SSF51735">
    <property type="entry name" value="NAD(P)-binding Rossmann-fold domains"/>
    <property type="match status" value="1"/>
</dbReference>
<dbReference type="InterPro" id="IPR036291">
    <property type="entry name" value="NAD(P)-bd_dom_sf"/>
</dbReference>
<comment type="similarity">
    <text evidence="1 3">Belongs to the short-chain dehydrogenases/reductases (SDR) family.</text>
</comment>
<dbReference type="InterPro" id="IPR002347">
    <property type="entry name" value="SDR_fam"/>
</dbReference>
<dbReference type="RefSeq" id="XP_020901939.1">
    <property type="nucleotide sequence ID" value="XM_021046280.2"/>
</dbReference>
<dbReference type="PRINTS" id="PR00081">
    <property type="entry name" value="GDHRDH"/>
</dbReference>
<dbReference type="EnsemblMetazoa" id="XM_021046280.2">
    <property type="protein sequence ID" value="XP_020901939.1"/>
    <property type="gene ID" value="LOC110240464"/>
</dbReference>
<dbReference type="OMA" id="FIMALNV"/>
<evidence type="ECO:0000256" key="2">
    <source>
        <dbReference type="ARBA" id="ARBA00023002"/>
    </source>
</evidence>
<evidence type="ECO:0000313" key="6">
    <source>
        <dbReference type="Proteomes" id="UP000887567"/>
    </source>
</evidence>
<dbReference type="PRINTS" id="PR00080">
    <property type="entry name" value="SDRFAMILY"/>
</dbReference>
<protein>
    <submittedName>
        <fullName evidence="5">Uncharacterized protein</fullName>
    </submittedName>
</protein>
<organism evidence="5 6">
    <name type="scientific">Exaiptasia diaphana</name>
    <name type="common">Tropical sea anemone</name>
    <name type="synonym">Aiptasia pulchella</name>
    <dbReference type="NCBI Taxonomy" id="2652724"/>
    <lineage>
        <taxon>Eukaryota</taxon>
        <taxon>Metazoa</taxon>
        <taxon>Cnidaria</taxon>
        <taxon>Anthozoa</taxon>
        <taxon>Hexacorallia</taxon>
        <taxon>Actiniaria</taxon>
        <taxon>Aiptasiidae</taxon>
        <taxon>Exaiptasia</taxon>
    </lineage>
</organism>
<sequence>MTDPLIFYLLPVGLVVFASILYLFCRDFKVPNLDNKCVVITGCDTGFGHQLAITLDALGLHVFAGCLTEEGEHELQTKCSERLQTVRMDVTKSEDIQRCLECVKGFLETVDNTVLWAVVNNAGIDICGLVDWTSTDTMKKVFDVNLWGLLDVTKAFLPLLKKSKGRIVNVASVAGKLALAGAGAYSGSKYTVQCYSDVLRRELWHFGVGVHIIDPGFFKTNMTNSAAKCKVIKQLWENLSEEKREEYGQKCLNEALKLTEMLQYSQDMRPVVDAMEHAVTSSHPKIRYLVGWDHRLLWRWLAMLPSGLQDVLFLHLLPVPKASVR</sequence>
<keyword evidence="4" id="KW-0472">Membrane</keyword>
<dbReference type="GeneID" id="110240464"/>
<reference evidence="5" key="1">
    <citation type="submission" date="2022-11" db="UniProtKB">
        <authorList>
            <consortium name="EnsemblMetazoa"/>
        </authorList>
    </citation>
    <scope>IDENTIFICATION</scope>
</reference>